<protein>
    <submittedName>
        <fullName evidence="2">Uncharacterized protein</fullName>
    </submittedName>
</protein>
<evidence type="ECO:0000313" key="3">
    <source>
        <dbReference type="Proteomes" id="UP001159363"/>
    </source>
</evidence>
<feature type="compositionally biased region" description="Basic and acidic residues" evidence="1">
    <location>
        <begin position="1"/>
        <end position="11"/>
    </location>
</feature>
<organism evidence="2 3">
    <name type="scientific">Dryococelus australis</name>
    <dbReference type="NCBI Taxonomy" id="614101"/>
    <lineage>
        <taxon>Eukaryota</taxon>
        <taxon>Metazoa</taxon>
        <taxon>Ecdysozoa</taxon>
        <taxon>Arthropoda</taxon>
        <taxon>Hexapoda</taxon>
        <taxon>Insecta</taxon>
        <taxon>Pterygota</taxon>
        <taxon>Neoptera</taxon>
        <taxon>Polyneoptera</taxon>
        <taxon>Phasmatodea</taxon>
        <taxon>Verophasmatodea</taxon>
        <taxon>Anareolatae</taxon>
        <taxon>Phasmatidae</taxon>
        <taxon>Eurycanthinae</taxon>
        <taxon>Dryococelus</taxon>
    </lineage>
</organism>
<proteinExistence type="predicted"/>
<evidence type="ECO:0000313" key="2">
    <source>
        <dbReference type="EMBL" id="KAJ8875162.1"/>
    </source>
</evidence>
<dbReference type="EMBL" id="JARBHB010000009">
    <property type="protein sequence ID" value="KAJ8875162.1"/>
    <property type="molecule type" value="Genomic_DNA"/>
</dbReference>
<evidence type="ECO:0000256" key="1">
    <source>
        <dbReference type="SAM" id="MobiDB-lite"/>
    </source>
</evidence>
<gene>
    <name evidence="2" type="ORF">PR048_023057</name>
</gene>
<feature type="region of interest" description="Disordered" evidence="1">
    <location>
        <begin position="1"/>
        <end position="20"/>
    </location>
</feature>
<comment type="caution">
    <text evidence="2">The sequence shown here is derived from an EMBL/GenBank/DDBJ whole genome shotgun (WGS) entry which is preliminary data.</text>
</comment>
<name>A0ABQ9GSZ1_9NEOP</name>
<reference evidence="2 3" key="1">
    <citation type="submission" date="2023-02" db="EMBL/GenBank/DDBJ databases">
        <title>LHISI_Scaffold_Assembly.</title>
        <authorList>
            <person name="Stuart O.P."/>
            <person name="Cleave R."/>
            <person name="Magrath M.J.L."/>
            <person name="Mikheyev A.S."/>
        </authorList>
    </citation>
    <scope>NUCLEOTIDE SEQUENCE [LARGE SCALE GENOMIC DNA]</scope>
    <source>
        <strain evidence="2">Daus_M_001</strain>
        <tissue evidence="2">Leg muscle</tissue>
    </source>
</reference>
<dbReference type="Proteomes" id="UP001159363">
    <property type="component" value="Chromosome 8"/>
</dbReference>
<accession>A0ABQ9GSZ1</accession>
<sequence length="316" mass="34603">MRRREIPERTRQPTTSSGTIPTCALVEGEQANRSATVVPASSVCHRYATLLDINTLSAACKQLKFNMYHTRQRLHTSPRGKRRKGVLESEDDFIRHKKVRASSPRSETRIEASVVGRRLASHLGEECSIPGGVAPGLSTVGIVPDDGAGRRVLSGISRFPRPCITVRLHAHLTSPSSTLKISMLSINNTIGWSLEVRQEHATRRKHYTTCVILIAPAKMPPFKPITPEIVTRQRHPCSLGHSILYVVSGCIVNLAGSDRGGLLTGGRMPGTCSAYREQDSRQLGTGLDPSCGQQRISWPFCSVLTAPALWKIDEEG</sequence>
<keyword evidence="3" id="KW-1185">Reference proteome</keyword>